<dbReference type="Proteomes" id="UP000294854">
    <property type="component" value="Unassembled WGS sequence"/>
</dbReference>
<keyword evidence="2" id="KW-1185">Reference proteome</keyword>
<protein>
    <submittedName>
        <fullName evidence="1">Uncharacterized protein</fullName>
    </submittedName>
</protein>
<dbReference type="STRING" id="1122149.FD44_GL000817"/>
<organism evidence="1 2">
    <name type="scientific">Secundilactobacillus malefermentans</name>
    <dbReference type="NCBI Taxonomy" id="176292"/>
    <lineage>
        <taxon>Bacteria</taxon>
        <taxon>Bacillati</taxon>
        <taxon>Bacillota</taxon>
        <taxon>Bacilli</taxon>
        <taxon>Lactobacillales</taxon>
        <taxon>Lactobacillaceae</taxon>
        <taxon>Secundilactobacillus</taxon>
    </lineage>
</organism>
<dbReference type="AlphaFoldDB" id="A0A4V3A4B4"/>
<gene>
    <name evidence="1" type="ORF">C5L31_001793</name>
</gene>
<dbReference type="EMBL" id="PUFO01000012">
    <property type="protein sequence ID" value="TDG80183.1"/>
    <property type="molecule type" value="Genomic_DNA"/>
</dbReference>
<sequence>MGKINRFLLGIGIALLAMFSLEISSVDSAKAATWHKNVLPKTIKGKWHNKTNTFVIGRHSYMTRISGWNTYSKTVKFRFPYHGLHNFKYKTTSKHHYYVVGKFDPNYEKVPLKIKKISKNKLGINAGYYEHGKAHFQSKWSYLYRGAR</sequence>
<reference evidence="1 2" key="1">
    <citation type="journal article" date="2019" name="Appl. Microbiol. Biotechnol.">
        <title>Uncovering carbohydrate metabolism through a genotype-phenotype association study of 56 lactic acid bacteria genomes.</title>
        <authorList>
            <person name="Buron-Moles G."/>
            <person name="Chailyan A."/>
            <person name="Dolejs I."/>
            <person name="Forster J."/>
            <person name="Miks M.H."/>
        </authorList>
    </citation>
    <scope>NUCLEOTIDE SEQUENCE [LARGE SCALE GENOMIC DNA]</scope>
    <source>
        <strain evidence="1 2">ATCC 49373</strain>
    </source>
</reference>
<name>A0A4V3A4B4_9LACO</name>
<accession>A0A4V3A4B4</accession>
<dbReference type="RefSeq" id="WP_010619217.1">
    <property type="nucleotide sequence ID" value="NZ_CP042371.1"/>
</dbReference>
<proteinExistence type="predicted"/>
<evidence type="ECO:0000313" key="1">
    <source>
        <dbReference type="EMBL" id="TDG80183.1"/>
    </source>
</evidence>
<comment type="caution">
    <text evidence="1">The sequence shown here is derived from an EMBL/GenBank/DDBJ whole genome shotgun (WGS) entry which is preliminary data.</text>
</comment>
<evidence type="ECO:0000313" key="2">
    <source>
        <dbReference type="Proteomes" id="UP000294854"/>
    </source>
</evidence>